<keyword evidence="2" id="KW-0963">Cytoplasm</keyword>
<evidence type="ECO:0000259" key="9">
    <source>
        <dbReference type="PROSITE" id="PS01124"/>
    </source>
</evidence>
<evidence type="ECO:0000256" key="1">
    <source>
        <dbReference type="ARBA" id="ARBA00004496"/>
    </source>
</evidence>
<dbReference type="PROSITE" id="PS00041">
    <property type="entry name" value="HTH_ARAC_FAMILY_1"/>
    <property type="match status" value="1"/>
</dbReference>
<organism evidence="11 12">
    <name type="scientific">Cohnella silvisoli</name>
    <dbReference type="NCBI Taxonomy" id="2873699"/>
    <lineage>
        <taxon>Bacteria</taxon>
        <taxon>Bacillati</taxon>
        <taxon>Bacillota</taxon>
        <taxon>Bacilli</taxon>
        <taxon>Bacillales</taxon>
        <taxon>Paenibacillaceae</taxon>
        <taxon>Cohnella</taxon>
    </lineage>
</organism>
<evidence type="ECO:0000313" key="12">
    <source>
        <dbReference type="Proteomes" id="UP001493487"/>
    </source>
</evidence>
<dbReference type="Pfam" id="PF12833">
    <property type="entry name" value="HTH_18"/>
    <property type="match status" value="1"/>
</dbReference>
<keyword evidence="4" id="KW-0902">Two-component regulatory system</keyword>
<dbReference type="InterPro" id="IPR018060">
    <property type="entry name" value="HTH_AraC"/>
</dbReference>
<dbReference type="InterPro" id="IPR018062">
    <property type="entry name" value="HTH_AraC-typ_CS"/>
</dbReference>
<evidence type="ECO:0000256" key="7">
    <source>
        <dbReference type="ARBA" id="ARBA00023163"/>
    </source>
</evidence>
<dbReference type="Pfam" id="PF00072">
    <property type="entry name" value="Response_reg"/>
    <property type="match status" value="1"/>
</dbReference>
<keyword evidence="12" id="KW-1185">Reference proteome</keyword>
<dbReference type="SUPFAM" id="SSF52172">
    <property type="entry name" value="CheY-like"/>
    <property type="match status" value="1"/>
</dbReference>
<evidence type="ECO:0000256" key="5">
    <source>
        <dbReference type="ARBA" id="ARBA00023015"/>
    </source>
</evidence>
<comment type="caution">
    <text evidence="11">The sequence shown here is derived from an EMBL/GenBank/DDBJ whole genome shotgun (WGS) entry which is preliminary data.</text>
</comment>
<dbReference type="EMBL" id="JASKHM010000010">
    <property type="protein sequence ID" value="MEQ4484338.1"/>
    <property type="molecule type" value="Genomic_DNA"/>
</dbReference>
<feature type="domain" description="HTH araC/xylS-type" evidence="9">
    <location>
        <begin position="420"/>
        <end position="518"/>
    </location>
</feature>
<dbReference type="PROSITE" id="PS50110">
    <property type="entry name" value="RESPONSE_REGULATORY"/>
    <property type="match status" value="1"/>
</dbReference>
<dbReference type="InterPro" id="IPR011006">
    <property type="entry name" value="CheY-like_superfamily"/>
</dbReference>
<evidence type="ECO:0000256" key="4">
    <source>
        <dbReference type="ARBA" id="ARBA00023012"/>
    </source>
</evidence>
<proteinExistence type="predicted"/>
<dbReference type="InterPro" id="IPR009057">
    <property type="entry name" value="Homeodomain-like_sf"/>
</dbReference>
<evidence type="ECO:0000256" key="8">
    <source>
        <dbReference type="PROSITE-ProRule" id="PRU00169"/>
    </source>
</evidence>
<dbReference type="InterPro" id="IPR001789">
    <property type="entry name" value="Sig_transdc_resp-reg_receiver"/>
</dbReference>
<evidence type="ECO:0000259" key="10">
    <source>
        <dbReference type="PROSITE" id="PS50110"/>
    </source>
</evidence>
<accession>A0ABV1KWA8</accession>
<dbReference type="Gene3D" id="3.40.50.2300">
    <property type="match status" value="1"/>
</dbReference>
<gene>
    <name evidence="11" type="ORF">QJS35_18220</name>
</gene>
<feature type="modified residue" description="4-aspartylphosphate" evidence="8">
    <location>
        <position position="57"/>
    </location>
</feature>
<keyword evidence="5" id="KW-0805">Transcription regulation</keyword>
<evidence type="ECO:0000256" key="3">
    <source>
        <dbReference type="ARBA" id="ARBA00022553"/>
    </source>
</evidence>
<keyword evidence="6" id="KW-0238">DNA-binding</keyword>
<evidence type="ECO:0000256" key="6">
    <source>
        <dbReference type="ARBA" id="ARBA00023125"/>
    </source>
</evidence>
<dbReference type="RefSeq" id="WP_232186716.1">
    <property type="nucleotide sequence ID" value="NZ_JAIOAP010000009.1"/>
</dbReference>
<dbReference type="Gene3D" id="1.10.10.60">
    <property type="entry name" value="Homeodomain-like"/>
    <property type="match status" value="2"/>
</dbReference>
<dbReference type="SUPFAM" id="SSF46689">
    <property type="entry name" value="Homeodomain-like"/>
    <property type="match status" value="1"/>
</dbReference>
<keyword evidence="3 8" id="KW-0597">Phosphoprotein</keyword>
<evidence type="ECO:0000313" key="11">
    <source>
        <dbReference type="EMBL" id="MEQ4484338.1"/>
    </source>
</evidence>
<dbReference type="InterPro" id="IPR051552">
    <property type="entry name" value="HptR"/>
</dbReference>
<dbReference type="CDD" id="cd17536">
    <property type="entry name" value="REC_YesN-like"/>
    <property type="match status" value="1"/>
</dbReference>
<protein>
    <submittedName>
        <fullName evidence="11">Response regulator transcription factor</fullName>
    </submittedName>
</protein>
<dbReference type="PROSITE" id="PS01124">
    <property type="entry name" value="HTH_ARAC_FAMILY_2"/>
    <property type="match status" value="1"/>
</dbReference>
<dbReference type="PANTHER" id="PTHR42713">
    <property type="entry name" value="HISTIDINE KINASE-RELATED"/>
    <property type="match status" value="1"/>
</dbReference>
<feature type="domain" description="Response regulatory" evidence="10">
    <location>
        <begin position="5"/>
        <end position="123"/>
    </location>
</feature>
<sequence length="536" mass="61079">MLMFKVLLVDDEMYVRRGLRNLIDWHESGFEIVDEADNGADALRLIEEIRPDLVITDIRMPVLSGLELIGQVNETGRFNIPFIILSGYGDFKYAQQAVRYNVHDYILKPVDEDELRAALQKIGDRLRQSQASGMDQENSLLASFFRSLLMDAGEEREAIERDKIERRLLADDAAELYYFIVESEPIGGDKAVIADTITSVAGIDVPTYVHEQERNRFGFVGTTRHFERFGGVMERFAEAVRNEAVKRFSRELRLYAGQCARCIDELADSCRTANQLLQYKFAVPESDVISYEAVKDIPLIHTDADRQFISALTERMEENDSAAIRHAVDALLLEFQAKRLAPHAVGRTIDRCVGSIMETIVGMKGNTEVLIALKTFEPLSQWNSHSGGVGSLRRLLTDLALEGAVLIADLRKEKMHGSIHQIKKHIEAHFRENMSLKSIAGKFYMNPVYVGQLFRKAYGLYFNEFLLKVRIQEAKQLLRQTELRIYEIAERVGFNSADYFVTQFEKLERMSPSDYRNLLLNKTFQNGGANANLKLK</sequence>
<dbReference type="PRINTS" id="PR00032">
    <property type="entry name" value="HTHARAC"/>
</dbReference>
<dbReference type="InterPro" id="IPR020449">
    <property type="entry name" value="Tscrpt_reg_AraC-type_HTH"/>
</dbReference>
<dbReference type="Proteomes" id="UP001493487">
    <property type="component" value="Unassembled WGS sequence"/>
</dbReference>
<reference evidence="11 12" key="1">
    <citation type="journal article" date="2023" name="Genome Announc.">
        <title>Pan-Genome Analyses of the Genus Cohnella and Proposal of the Novel Species Cohnella silvisoli sp. nov., Isolated from Forest Soil.</title>
        <authorList>
            <person name="Wang C."/>
            <person name="Mao L."/>
            <person name="Bao G."/>
            <person name="Zhu H."/>
        </authorList>
    </citation>
    <scope>NUCLEOTIDE SEQUENCE [LARGE SCALE GENOMIC DNA]</scope>
    <source>
        <strain evidence="11 12">NL03-T5-1</strain>
    </source>
</reference>
<name>A0ABV1KWA8_9BACL</name>
<evidence type="ECO:0000256" key="2">
    <source>
        <dbReference type="ARBA" id="ARBA00022490"/>
    </source>
</evidence>
<dbReference type="SMART" id="SM00448">
    <property type="entry name" value="REC"/>
    <property type="match status" value="1"/>
</dbReference>
<dbReference type="SMART" id="SM00342">
    <property type="entry name" value="HTH_ARAC"/>
    <property type="match status" value="1"/>
</dbReference>
<comment type="subcellular location">
    <subcellularLocation>
        <location evidence="1">Cytoplasm</location>
    </subcellularLocation>
</comment>
<dbReference type="PANTHER" id="PTHR42713:SF3">
    <property type="entry name" value="TRANSCRIPTIONAL REGULATORY PROTEIN HPTR"/>
    <property type="match status" value="1"/>
</dbReference>
<keyword evidence="7" id="KW-0804">Transcription</keyword>